<keyword evidence="1" id="KW-0677">Repeat</keyword>
<dbReference type="PANTHER" id="PTHR47926">
    <property type="entry name" value="PENTATRICOPEPTIDE REPEAT-CONTAINING PROTEIN"/>
    <property type="match status" value="1"/>
</dbReference>
<reference evidence="2" key="1">
    <citation type="journal article" date="2023" name="Nat. Commun.">
        <title>Diploid and tetraploid genomes of Acorus and the evolution of monocots.</title>
        <authorList>
            <person name="Ma L."/>
            <person name="Liu K.W."/>
            <person name="Li Z."/>
            <person name="Hsiao Y.Y."/>
            <person name="Qi Y."/>
            <person name="Fu T."/>
            <person name="Tang G.D."/>
            <person name="Zhang D."/>
            <person name="Sun W.H."/>
            <person name="Liu D.K."/>
            <person name="Li Y."/>
            <person name="Chen G.Z."/>
            <person name="Liu X.D."/>
            <person name="Liao X.Y."/>
            <person name="Jiang Y.T."/>
            <person name="Yu X."/>
            <person name="Hao Y."/>
            <person name="Huang J."/>
            <person name="Zhao X.W."/>
            <person name="Ke S."/>
            <person name="Chen Y.Y."/>
            <person name="Wu W.L."/>
            <person name="Hsu J.L."/>
            <person name="Lin Y.F."/>
            <person name="Huang M.D."/>
            <person name="Li C.Y."/>
            <person name="Huang L."/>
            <person name="Wang Z.W."/>
            <person name="Zhao X."/>
            <person name="Zhong W.Y."/>
            <person name="Peng D.H."/>
            <person name="Ahmad S."/>
            <person name="Lan S."/>
            <person name="Zhang J.S."/>
            <person name="Tsai W.C."/>
            <person name="Van de Peer Y."/>
            <person name="Liu Z.J."/>
        </authorList>
    </citation>
    <scope>NUCLEOTIDE SEQUENCE</scope>
    <source>
        <strain evidence="2">SCP</strain>
    </source>
</reference>
<dbReference type="Proteomes" id="UP001179952">
    <property type="component" value="Unassembled WGS sequence"/>
</dbReference>
<dbReference type="AlphaFoldDB" id="A0AAV9BWS7"/>
<dbReference type="EMBL" id="JAUJYN010000001">
    <property type="protein sequence ID" value="KAK1280696.1"/>
    <property type="molecule type" value="Genomic_DNA"/>
</dbReference>
<dbReference type="GO" id="GO:0003723">
    <property type="term" value="F:RNA binding"/>
    <property type="evidence" value="ECO:0007669"/>
    <property type="project" value="InterPro"/>
</dbReference>
<dbReference type="InterPro" id="IPR046960">
    <property type="entry name" value="PPR_At4g14850-like_plant"/>
</dbReference>
<gene>
    <name evidence="2" type="ORF">QJS04_geneDACA020437</name>
</gene>
<protein>
    <submittedName>
        <fullName evidence="2">Pentatricopeptide repeat-containing protein</fullName>
    </submittedName>
</protein>
<name>A0AAV9BWS7_ACOGR</name>
<evidence type="ECO:0000256" key="1">
    <source>
        <dbReference type="ARBA" id="ARBA00022737"/>
    </source>
</evidence>
<keyword evidence="3" id="KW-1185">Reference proteome</keyword>
<dbReference type="Pfam" id="PF01535">
    <property type="entry name" value="PPR"/>
    <property type="match status" value="1"/>
</dbReference>
<dbReference type="GO" id="GO:0009451">
    <property type="term" value="P:RNA modification"/>
    <property type="evidence" value="ECO:0007669"/>
    <property type="project" value="InterPro"/>
</dbReference>
<accession>A0AAV9BWS7</accession>
<dbReference type="Gene3D" id="1.25.40.10">
    <property type="entry name" value="Tetratricopeptide repeat domain"/>
    <property type="match status" value="1"/>
</dbReference>
<dbReference type="InterPro" id="IPR002885">
    <property type="entry name" value="PPR_rpt"/>
</dbReference>
<sequence length="169" mass="19555">MEKAIGIFEEMGERNTVSWNSLISGFTQNEFYIDSLRHFILIRRESKKSIWSMFACVLSACTNVTTFRVGEQLHSLATKRGFINNLFVANALGYPKQGKCSACRMHRNVELGRICVEKLIGCSSPTRPRIMWSFQTCMLRKVNGMMWREQGFQWRREEHISNHVAVGLK</sequence>
<reference evidence="2" key="2">
    <citation type="submission" date="2023-06" db="EMBL/GenBank/DDBJ databases">
        <authorList>
            <person name="Ma L."/>
            <person name="Liu K.-W."/>
            <person name="Li Z."/>
            <person name="Hsiao Y.-Y."/>
            <person name="Qi Y."/>
            <person name="Fu T."/>
            <person name="Tang G."/>
            <person name="Zhang D."/>
            <person name="Sun W.-H."/>
            <person name="Liu D.-K."/>
            <person name="Li Y."/>
            <person name="Chen G.-Z."/>
            <person name="Liu X.-D."/>
            <person name="Liao X.-Y."/>
            <person name="Jiang Y.-T."/>
            <person name="Yu X."/>
            <person name="Hao Y."/>
            <person name="Huang J."/>
            <person name="Zhao X.-W."/>
            <person name="Ke S."/>
            <person name="Chen Y.-Y."/>
            <person name="Wu W.-L."/>
            <person name="Hsu J.-L."/>
            <person name="Lin Y.-F."/>
            <person name="Huang M.-D."/>
            <person name="Li C.-Y."/>
            <person name="Huang L."/>
            <person name="Wang Z.-W."/>
            <person name="Zhao X."/>
            <person name="Zhong W.-Y."/>
            <person name="Peng D.-H."/>
            <person name="Ahmad S."/>
            <person name="Lan S."/>
            <person name="Zhang J.-S."/>
            <person name="Tsai W.-C."/>
            <person name="Van De Peer Y."/>
            <person name="Liu Z.-J."/>
        </authorList>
    </citation>
    <scope>NUCLEOTIDE SEQUENCE</scope>
    <source>
        <strain evidence="2">SCP</strain>
        <tissue evidence="2">Leaves</tissue>
    </source>
</reference>
<organism evidence="2 3">
    <name type="scientific">Acorus gramineus</name>
    <name type="common">Dwarf sweet flag</name>
    <dbReference type="NCBI Taxonomy" id="55184"/>
    <lineage>
        <taxon>Eukaryota</taxon>
        <taxon>Viridiplantae</taxon>
        <taxon>Streptophyta</taxon>
        <taxon>Embryophyta</taxon>
        <taxon>Tracheophyta</taxon>
        <taxon>Spermatophyta</taxon>
        <taxon>Magnoliopsida</taxon>
        <taxon>Liliopsida</taxon>
        <taxon>Acoraceae</taxon>
        <taxon>Acorus</taxon>
    </lineage>
</organism>
<evidence type="ECO:0000313" key="2">
    <source>
        <dbReference type="EMBL" id="KAK1280696.1"/>
    </source>
</evidence>
<evidence type="ECO:0000313" key="3">
    <source>
        <dbReference type="Proteomes" id="UP001179952"/>
    </source>
</evidence>
<dbReference type="InterPro" id="IPR011990">
    <property type="entry name" value="TPR-like_helical_dom_sf"/>
</dbReference>
<proteinExistence type="predicted"/>
<dbReference type="PANTHER" id="PTHR47926:SF468">
    <property type="entry name" value="PENTATRICOPEPTIDE REPEAT-CONTAINING PROTEIN"/>
    <property type="match status" value="1"/>
</dbReference>
<comment type="caution">
    <text evidence="2">The sequence shown here is derived from an EMBL/GenBank/DDBJ whole genome shotgun (WGS) entry which is preliminary data.</text>
</comment>